<dbReference type="Proteomes" id="UP000289437">
    <property type="component" value="Unassembled WGS sequence"/>
</dbReference>
<dbReference type="EMBL" id="RDSM01000003">
    <property type="protein sequence ID" value="RXH55047.1"/>
    <property type="molecule type" value="Genomic_DNA"/>
</dbReference>
<evidence type="ECO:0000313" key="2">
    <source>
        <dbReference type="Proteomes" id="UP000289437"/>
    </source>
</evidence>
<keyword evidence="2" id="KW-1185">Reference proteome</keyword>
<comment type="caution">
    <text evidence="1">The sequence shown here is derived from an EMBL/GenBank/DDBJ whole genome shotgun (WGS) entry which is preliminary data.</text>
</comment>
<name>A0A4Q0SW79_9BACT</name>
<protein>
    <submittedName>
        <fullName evidence="1">Uncharacterized protein</fullName>
    </submittedName>
</protein>
<reference evidence="2" key="2">
    <citation type="submission" date="2019-02" db="EMBL/GenBank/DDBJ databases">
        <title>Granulicella sibirica sp. nov., a psychrotolerant acidobacterium isolated from an organic soil layer in forested tundra, West Siberia.</title>
        <authorList>
            <person name="Oshkin I.Y."/>
            <person name="Kulichevskaya I.S."/>
            <person name="Rijpstra W.I.C."/>
            <person name="Sinninghe Damste J.S."/>
            <person name="Rakitin A.L."/>
            <person name="Ravin N.V."/>
            <person name="Dedysh S.N."/>
        </authorList>
    </citation>
    <scope>NUCLEOTIDE SEQUENCE [LARGE SCALE GENOMIC DNA]</scope>
    <source>
        <strain evidence="2">AF10</strain>
    </source>
</reference>
<proteinExistence type="predicted"/>
<reference evidence="1 2" key="1">
    <citation type="submission" date="2018-11" db="EMBL/GenBank/DDBJ databases">
        <authorList>
            <person name="Mardanov A.V."/>
            <person name="Ravin N.V."/>
            <person name="Dedysh S.N."/>
        </authorList>
    </citation>
    <scope>NUCLEOTIDE SEQUENCE [LARGE SCALE GENOMIC DNA]</scope>
    <source>
        <strain evidence="1 2">AF10</strain>
    </source>
</reference>
<dbReference type="AlphaFoldDB" id="A0A4Q0SW79"/>
<sequence length="64" mass="7384">MLASVDRYGDTVFNRVQIRQFIVEWSELARNNSMEGEQKIANEILALAELVRDSVHLYLVFIGD</sequence>
<accession>A0A4Q0SW79</accession>
<organism evidence="1 2">
    <name type="scientific">Granulicella sibirica</name>
    <dbReference type="NCBI Taxonomy" id="2479048"/>
    <lineage>
        <taxon>Bacteria</taxon>
        <taxon>Pseudomonadati</taxon>
        <taxon>Acidobacteriota</taxon>
        <taxon>Terriglobia</taxon>
        <taxon>Terriglobales</taxon>
        <taxon>Acidobacteriaceae</taxon>
        <taxon>Granulicella</taxon>
    </lineage>
</organism>
<evidence type="ECO:0000313" key="1">
    <source>
        <dbReference type="EMBL" id="RXH55047.1"/>
    </source>
</evidence>
<gene>
    <name evidence="1" type="ORF">GRAN_4151</name>
</gene>